<sequence>PGFMLARPGSDLEFIVDNIKTSMEYDIVIRYEPKIAGDWRQVEVTIERPSPVDPNGPCANARPQDDYKPVALSSDARYIAIAPTCLEAGKTYKIKLMFKPDPPQPSSPTASILVDSIVLLPSLENIPFFVGSPIADNRKKEYLHYQCGSAFFTVIKGPISDICKKYHYSIGYYVYGGAFSCSCDPTGSLSSLCDPMGGRCQCKPNVVGRRCDRCAPGTYGFGPEGCKACDCNSVGALDNFCSVSSGQCKCQAQTYGRACDQCQPGSWNYPKCQRCQCNGHADTCDSATGACDSCRDFTVGHNCDRCIEGYYGDPSLAGDIPCRPCPCPGTLESGHSYADHCELDPQSRDVVCECDEGYAGSRCDVCADNYYGNPEEVGGSCNLCNCSNNMDISRPGNCDPHSGKCLQCLFNTEGFNCERCKDNYFGDAINQLCTECVCDILGTNNSAGSCDGITGQCPCLPNVIGISCDACEKNHWKIASGMGCEACDCDPNGSKSDQCNLYDGQCDCKSGFGGRQCNQCQTNHWGDPNVECKPCECNPEGSATLQCNRDNGSCICHQGIGGYNCDVCARGYLGSAPHCSPCGECFDNWDAILNNLSEETDKVIQAAREIKRTGATGAYTQEFDRMEKELKDVKQLLQNTTKSTIDLGHIDTYIDKLRVGLKESHDSLINGVGKELENATQRIYLSNLALAELRIRVNELKETASALKANATHLQESNVEGALNLTREAADHSRQIVAKGSVTQNETGNAERQCKRTEILVGRNSAQFTQGQQDNSRAVDKLDQDLTQLERNIPELNNQVCHKMGDPCDQLCGGAGCGFCGGISCEDGAYTKSSKAFSFATDAENKIYEKEAKAEELFRGISQAKQETSSAKDVASEALLAASNAQNRSETSVQQSSDLIKRLEGFLNTEGATALEIQNLASQAQQKNIQLKPEQITELAKNINTTIASLTDINTILADTAEDLQLAQESKDEADRAKAKAENVLTTAQTFLDTLVEAEEIQEKIKTAVDSANSNIEQAKIDLTQITSETGEAQQKANETVTEVNQLQEQVKTLQTGFLKNGKDAQEVKAEAESMTEEVKQAEDRAREMQSQYNLAVNTLRDHSDDSVLAQTRAQKLLEKASQLSLNTTDKLKQLKDAETQYREQKNELTSLTDAIKKLNERMGVYLIDINKKSVTYRNCLN</sequence>
<dbReference type="PROSITE" id="PS01248">
    <property type="entry name" value="EGF_LAM_1"/>
    <property type="match status" value="4"/>
</dbReference>
<dbReference type="Pfam" id="PF00053">
    <property type="entry name" value="EGF_laminin"/>
    <property type="match status" value="7"/>
</dbReference>
<dbReference type="SMART" id="SM00180">
    <property type="entry name" value="EGF_Lam"/>
    <property type="match status" value="8"/>
</dbReference>
<evidence type="ECO:0000256" key="11">
    <source>
        <dbReference type="ARBA" id="ARBA00023292"/>
    </source>
</evidence>
<dbReference type="GO" id="GO:0034446">
    <property type="term" value="P:substrate adhesion-dependent cell spreading"/>
    <property type="evidence" value="ECO:0007669"/>
    <property type="project" value="TreeGrafter"/>
</dbReference>
<dbReference type="PRINTS" id="PR00011">
    <property type="entry name" value="EGFLAMININ"/>
</dbReference>
<dbReference type="PROSITE" id="PS50027">
    <property type="entry name" value="EGF_LAM_2"/>
    <property type="match status" value="7"/>
</dbReference>
<organism evidence="16">
    <name type="scientific">Cuerna arida</name>
    <dbReference type="NCBI Taxonomy" id="1464854"/>
    <lineage>
        <taxon>Eukaryota</taxon>
        <taxon>Metazoa</taxon>
        <taxon>Ecdysozoa</taxon>
        <taxon>Arthropoda</taxon>
        <taxon>Hexapoda</taxon>
        <taxon>Insecta</taxon>
        <taxon>Pterygota</taxon>
        <taxon>Neoptera</taxon>
        <taxon>Paraneoptera</taxon>
        <taxon>Hemiptera</taxon>
        <taxon>Auchenorrhyncha</taxon>
        <taxon>Membracoidea</taxon>
        <taxon>Cicadellidae</taxon>
        <taxon>Cicadellinae</taxon>
        <taxon>Proconiini</taxon>
        <taxon>Cuerna</taxon>
    </lineage>
</organism>
<keyword evidence="10" id="KW-0325">Glycoprotein</keyword>
<dbReference type="FunFam" id="2.10.25.10:FF:000065">
    <property type="entry name" value="Laminin subunit beta 1"/>
    <property type="match status" value="1"/>
</dbReference>
<feature type="disulfide bond" evidence="12">
    <location>
        <begin position="556"/>
        <end position="565"/>
    </location>
</feature>
<evidence type="ECO:0000256" key="6">
    <source>
        <dbReference type="ARBA" id="ARBA00022869"/>
    </source>
</evidence>
<dbReference type="InterPro" id="IPR050440">
    <property type="entry name" value="Laminin/Netrin_ECM"/>
</dbReference>
<feature type="coiled-coil region" evidence="13">
    <location>
        <begin position="772"/>
        <end position="799"/>
    </location>
</feature>
<evidence type="ECO:0000256" key="4">
    <source>
        <dbReference type="ARBA" id="ARBA00022729"/>
    </source>
</evidence>
<keyword evidence="4" id="KW-0732">Signal</keyword>
<dbReference type="GO" id="GO:0007411">
    <property type="term" value="P:axon guidance"/>
    <property type="evidence" value="ECO:0007669"/>
    <property type="project" value="TreeGrafter"/>
</dbReference>
<dbReference type="FunFam" id="2.10.25.10:FF:000280">
    <property type="entry name" value="Laminin subunit beta 4"/>
    <property type="match status" value="1"/>
</dbReference>
<feature type="disulfide bond" evidence="12">
    <location>
        <begin position="459"/>
        <end position="468"/>
    </location>
</feature>
<dbReference type="GO" id="GO:0030054">
    <property type="term" value="C:cell junction"/>
    <property type="evidence" value="ECO:0007669"/>
    <property type="project" value="UniProtKB-ARBA"/>
</dbReference>
<feature type="disulfide bond" evidence="12">
    <location>
        <begin position="487"/>
        <end position="499"/>
    </location>
</feature>
<feature type="disulfide bond" evidence="12">
    <location>
        <begin position="250"/>
        <end position="259"/>
    </location>
</feature>
<comment type="caution">
    <text evidence="12">Lacks conserved residue(s) required for the propagation of feature annotation.</text>
</comment>
<dbReference type="SMART" id="SM00181">
    <property type="entry name" value="EGF"/>
    <property type="match status" value="4"/>
</dbReference>
<dbReference type="GO" id="GO:0009887">
    <property type="term" value="P:animal organ morphogenesis"/>
    <property type="evidence" value="ECO:0007669"/>
    <property type="project" value="TreeGrafter"/>
</dbReference>
<feature type="disulfide bond" evidence="12">
    <location>
        <begin position="535"/>
        <end position="547"/>
    </location>
</feature>
<dbReference type="FunFam" id="2.10.25.10:FF:000135">
    <property type="entry name" value="Laminin subunit beta 4"/>
    <property type="match status" value="1"/>
</dbReference>
<dbReference type="GO" id="GO:0016477">
    <property type="term" value="P:cell migration"/>
    <property type="evidence" value="ECO:0007669"/>
    <property type="project" value="TreeGrafter"/>
</dbReference>
<dbReference type="FunFam" id="2.10.25.10:FF:000138">
    <property type="entry name" value="Laminin subunit beta 1"/>
    <property type="match status" value="1"/>
</dbReference>
<proteinExistence type="predicted"/>
<evidence type="ECO:0000256" key="8">
    <source>
        <dbReference type="ARBA" id="ARBA00023054"/>
    </source>
</evidence>
<evidence type="ECO:0008006" key="17">
    <source>
        <dbReference type="Google" id="ProtNLM"/>
    </source>
</evidence>
<feature type="domain" description="Laminin EGF-like" evidence="14">
    <location>
        <begin position="181"/>
        <end position="228"/>
    </location>
</feature>
<keyword evidence="7" id="KW-0130">Cell adhesion</keyword>
<accession>A0A1B6GXZ8</accession>
<dbReference type="SUPFAM" id="SSF57196">
    <property type="entry name" value="EGF/Laminin"/>
    <property type="match status" value="7"/>
</dbReference>
<feature type="domain" description="Laminin EGF-like" evidence="14">
    <location>
        <begin position="487"/>
        <end position="534"/>
    </location>
</feature>
<evidence type="ECO:0000256" key="5">
    <source>
        <dbReference type="ARBA" id="ARBA00022737"/>
    </source>
</evidence>
<keyword evidence="11 12" id="KW-0424">Laminin EGF-like domain</keyword>
<dbReference type="AlphaFoldDB" id="A0A1B6GXZ8"/>
<dbReference type="InterPro" id="IPR056863">
    <property type="entry name" value="LMN_ATRN_NET-like_EGF"/>
</dbReference>
<keyword evidence="6" id="KW-0084">Basement membrane</keyword>
<keyword evidence="8 13" id="KW-0175">Coiled coil</keyword>
<dbReference type="InterPro" id="IPR000742">
    <property type="entry name" value="EGF"/>
</dbReference>
<dbReference type="PROSITE" id="PS51116">
    <property type="entry name" value="LAMININ_IVB"/>
    <property type="match status" value="1"/>
</dbReference>
<feature type="disulfide bond" evidence="12">
    <location>
        <begin position="408"/>
        <end position="417"/>
    </location>
</feature>
<dbReference type="Gene3D" id="2.10.25.10">
    <property type="entry name" value="Laminin"/>
    <property type="match status" value="8"/>
</dbReference>
<dbReference type="EMBL" id="GECZ01002475">
    <property type="protein sequence ID" value="JAS67294.1"/>
    <property type="molecule type" value="Transcribed_RNA"/>
</dbReference>
<feature type="disulfide bond" evidence="12">
    <location>
        <begin position="202"/>
        <end position="211"/>
    </location>
</feature>
<protein>
    <recommendedName>
        <fullName evidence="17">Laminin EGF-like domain-containing protein</fullName>
    </recommendedName>
</protein>
<feature type="domain" description="Laminin EGF-like" evidence="14">
    <location>
        <begin position="229"/>
        <end position="274"/>
    </location>
</feature>
<dbReference type="PANTHER" id="PTHR10574">
    <property type="entry name" value="NETRIN/LAMININ-RELATED"/>
    <property type="match status" value="1"/>
</dbReference>
<feature type="non-terminal residue" evidence="16">
    <location>
        <position position="1"/>
    </location>
</feature>
<dbReference type="CDD" id="cd00055">
    <property type="entry name" value="EGF_Lam"/>
    <property type="match status" value="8"/>
</dbReference>
<feature type="disulfide bond" evidence="12">
    <location>
        <begin position="508"/>
        <end position="517"/>
    </location>
</feature>
<dbReference type="GO" id="GO:0043256">
    <property type="term" value="C:laminin complex"/>
    <property type="evidence" value="ECO:0007669"/>
    <property type="project" value="TreeGrafter"/>
</dbReference>
<feature type="coiled-coil region" evidence="13">
    <location>
        <begin position="690"/>
        <end position="717"/>
    </location>
</feature>
<feature type="disulfide bond" evidence="12">
    <location>
        <begin position="489"/>
        <end position="506"/>
    </location>
</feature>
<evidence type="ECO:0000256" key="7">
    <source>
        <dbReference type="ARBA" id="ARBA00022889"/>
    </source>
</evidence>
<feature type="coiled-coil region" evidence="13">
    <location>
        <begin position="957"/>
        <end position="1099"/>
    </location>
</feature>
<keyword evidence="2" id="KW-0964">Secreted</keyword>
<dbReference type="Pfam" id="PF21199">
    <property type="entry name" value="LAMININ_IV_B"/>
    <property type="match status" value="1"/>
</dbReference>
<evidence type="ECO:0000256" key="12">
    <source>
        <dbReference type="PROSITE-ProRule" id="PRU00460"/>
    </source>
</evidence>
<dbReference type="GO" id="GO:0009888">
    <property type="term" value="P:tissue development"/>
    <property type="evidence" value="ECO:0007669"/>
    <property type="project" value="TreeGrafter"/>
</dbReference>
<feature type="disulfide bond" evidence="12">
    <location>
        <begin position="231"/>
        <end position="248"/>
    </location>
</feature>
<keyword evidence="9 12" id="KW-1015">Disulfide bond</keyword>
<dbReference type="InterPro" id="IPR013015">
    <property type="entry name" value="Laminin_IV_B"/>
</dbReference>
<feature type="domain" description="Laminin IV type B" evidence="15">
    <location>
        <begin position="1"/>
        <end position="175"/>
    </location>
</feature>
<evidence type="ECO:0000256" key="9">
    <source>
        <dbReference type="ARBA" id="ARBA00023157"/>
    </source>
</evidence>
<evidence type="ECO:0000256" key="13">
    <source>
        <dbReference type="SAM" id="Coils"/>
    </source>
</evidence>
<feature type="disulfide bond" evidence="12">
    <location>
        <begin position="229"/>
        <end position="241"/>
    </location>
</feature>
<feature type="disulfide bond" evidence="12">
    <location>
        <begin position="294"/>
        <end position="303"/>
    </location>
</feature>
<feature type="domain" description="Laminin EGF-like" evidence="14">
    <location>
        <begin position="535"/>
        <end position="581"/>
    </location>
</feature>
<evidence type="ECO:0000256" key="3">
    <source>
        <dbReference type="ARBA" id="ARBA00022530"/>
    </source>
</evidence>
<feature type="domain" description="Laminin EGF-like" evidence="14">
    <location>
        <begin position="384"/>
        <end position="435"/>
    </location>
</feature>
<dbReference type="InterPro" id="IPR002049">
    <property type="entry name" value="LE_dom"/>
</dbReference>
<feature type="domain" description="Laminin EGF-like" evidence="14">
    <location>
        <begin position="436"/>
        <end position="486"/>
    </location>
</feature>
<dbReference type="PANTHER" id="PTHR10574:SF375">
    <property type="entry name" value="LAMININ SUBUNIT BETA-1"/>
    <property type="match status" value="1"/>
</dbReference>
<keyword evidence="5" id="KW-0677">Repeat</keyword>
<feature type="coiled-coil region" evidence="13">
    <location>
        <begin position="593"/>
        <end position="643"/>
    </location>
</feature>
<dbReference type="GO" id="GO:0070831">
    <property type="term" value="P:basement membrane assembly"/>
    <property type="evidence" value="ECO:0007669"/>
    <property type="project" value="TreeGrafter"/>
</dbReference>
<dbReference type="FunFam" id="2.10.25.10:FF:000011">
    <property type="entry name" value="Cadherin EGF LAG seven-pass G-type receptor"/>
    <property type="match status" value="1"/>
</dbReference>
<comment type="subcellular location">
    <subcellularLocation>
        <location evidence="1">Secreted</location>
        <location evidence="1">Extracellular space</location>
        <location evidence="1">Extracellular matrix</location>
        <location evidence="1">Basement membrane</location>
    </subcellularLocation>
</comment>
<dbReference type="Pfam" id="PF24973">
    <property type="entry name" value="EGF_LMN_ATRN"/>
    <property type="match status" value="1"/>
</dbReference>
<feature type="disulfide bond" evidence="12">
    <location>
        <begin position="181"/>
        <end position="193"/>
    </location>
</feature>
<gene>
    <name evidence="16" type="ORF">g.34640</name>
</gene>
<evidence type="ECO:0000256" key="1">
    <source>
        <dbReference type="ARBA" id="ARBA00004302"/>
    </source>
</evidence>
<evidence type="ECO:0000256" key="10">
    <source>
        <dbReference type="ARBA" id="ARBA00023180"/>
    </source>
</evidence>
<evidence type="ECO:0000256" key="2">
    <source>
        <dbReference type="ARBA" id="ARBA00022525"/>
    </source>
</evidence>
<keyword evidence="3" id="KW-0272">Extracellular matrix</keyword>
<name>A0A1B6GXZ8_9HEMI</name>
<feature type="domain" description="Laminin EGF-like" evidence="14">
    <location>
        <begin position="275"/>
        <end position="324"/>
    </location>
</feature>
<dbReference type="FunFam" id="2.10.25.10:FF:000130">
    <property type="entry name" value="Laminin subunit beta 1"/>
    <property type="match status" value="1"/>
</dbReference>
<dbReference type="FunFam" id="2.10.25.10:FF:000101">
    <property type="entry name" value="Laminin subunit beta 1"/>
    <property type="match status" value="1"/>
</dbReference>
<evidence type="ECO:0000313" key="16">
    <source>
        <dbReference type="EMBL" id="JAS67294.1"/>
    </source>
</evidence>
<evidence type="ECO:0000259" key="14">
    <source>
        <dbReference type="PROSITE" id="PS50027"/>
    </source>
</evidence>
<feature type="disulfide bond" evidence="12">
    <location>
        <begin position="183"/>
        <end position="200"/>
    </location>
</feature>
<feature type="disulfide bond" evidence="12">
    <location>
        <begin position="537"/>
        <end position="554"/>
    </location>
</feature>
<dbReference type="FunFam" id="2.10.25.10:FF:000145">
    <property type="entry name" value="Laminin subunit beta 1"/>
    <property type="match status" value="1"/>
</dbReference>
<evidence type="ECO:0000259" key="15">
    <source>
        <dbReference type="PROSITE" id="PS51116"/>
    </source>
</evidence>
<feature type="coiled-coil region" evidence="13">
    <location>
        <begin position="1128"/>
        <end position="1162"/>
    </location>
</feature>
<reference evidence="16" key="1">
    <citation type="submission" date="2015-11" db="EMBL/GenBank/DDBJ databases">
        <title>De novo transcriptome assembly of four potential Pierce s Disease insect vectors from Arizona vineyards.</title>
        <authorList>
            <person name="Tassone E.E."/>
        </authorList>
    </citation>
    <scope>NUCLEOTIDE SEQUENCE</scope>
</reference>